<evidence type="ECO:0000313" key="3">
    <source>
        <dbReference type="Proteomes" id="UP000011632"/>
    </source>
</evidence>
<gene>
    <name evidence="2" type="ORF">C489_06153</name>
</gene>
<feature type="compositionally biased region" description="Basic and acidic residues" evidence="1">
    <location>
        <begin position="12"/>
        <end position="25"/>
    </location>
</feature>
<dbReference type="Pfam" id="PF19122">
    <property type="entry name" value="DUF5806"/>
    <property type="match status" value="1"/>
</dbReference>
<proteinExistence type="predicted"/>
<keyword evidence="3" id="KW-1185">Reference proteome</keyword>
<dbReference type="AlphaFoldDB" id="L9Y5K0"/>
<dbReference type="Proteomes" id="UP000011632">
    <property type="component" value="Unassembled WGS sequence"/>
</dbReference>
<organism evidence="2 3">
    <name type="scientific">Natrinema versiforme JCM 10478</name>
    <dbReference type="NCBI Taxonomy" id="1227496"/>
    <lineage>
        <taxon>Archaea</taxon>
        <taxon>Methanobacteriati</taxon>
        <taxon>Methanobacteriota</taxon>
        <taxon>Stenosarchaea group</taxon>
        <taxon>Halobacteria</taxon>
        <taxon>Halobacteriales</taxon>
        <taxon>Natrialbaceae</taxon>
        <taxon>Natrinema</taxon>
    </lineage>
</organism>
<accession>L9Y5K0</accession>
<dbReference type="EMBL" id="AOID01000019">
    <property type="protein sequence ID" value="ELY68926.1"/>
    <property type="molecule type" value="Genomic_DNA"/>
</dbReference>
<evidence type="ECO:0000313" key="2">
    <source>
        <dbReference type="EMBL" id="ELY68926.1"/>
    </source>
</evidence>
<evidence type="ECO:0000256" key="1">
    <source>
        <dbReference type="SAM" id="MobiDB-lite"/>
    </source>
</evidence>
<feature type="compositionally biased region" description="Acidic residues" evidence="1">
    <location>
        <begin position="1"/>
        <end position="11"/>
    </location>
</feature>
<comment type="caution">
    <text evidence="2">The sequence shown here is derived from an EMBL/GenBank/DDBJ whole genome shotgun (WGS) entry which is preliminary data.</text>
</comment>
<dbReference type="RefSeq" id="WP_006430288.1">
    <property type="nucleotide sequence ID" value="NZ_AOID01000019.1"/>
</dbReference>
<dbReference type="OrthoDB" id="116506at2157"/>
<dbReference type="PATRIC" id="fig|1227496.3.peg.1242"/>
<name>L9Y5K0_9EURY</name>
<dbReference type="InterPro" id="IPR043829">
    <property type="entry name" value="DUF5806"/>
</dbReference>
<protein>
    <submittedName>
        <fullName evidence="2">Uncharacterized protein</fullName>
    </submittedName>
</protein>
<reference evidence="2 3" key="1">
    <citation type="journal article" date="2014" name="PLoS Genet.">
        <title>Phylogenetically driven sequencing of extremely halophilic archaea reveals strategies for static and dynamic osmo-response.</title>
        <authorList>
            <person name="Becker E.A."/>
            <person name="Seitzer P.M."/>
            <person name="Tritt A."/>
            <person name="Larsen D."/>
            <person name="Krusor M."/>
            <person name="Yao A.I."/>
            <person name="Wu D."/>
            <person name="Madern D."/>
            <person name="Eisen J.A."/>
            <person name="Darling A.E."/>
            <person name="Facciotti M.T."/>
        </authorList>
    </citation>
    <scope>NUCLEOTIDE SEQUENCE [LARGE SCALE GENOMIC DNA]</scope>
    <source>
        <strain evidence="2 3">JCM 10478</strain>
    </source>
</reference>
<dbReference type="STRING" id="1227496.C489_06153"/>
<sequence>MSENDDSDDDSENKHTGNPEGDRFTKLRGAEYDRVNDLLRDQTTLTAREWAIARVCNDFRTGTGIKYTAAGEALPDIVPFMADEYSAGAVSSAKHRFDTKVQEAAGTLLYGALCGVYTTDELDEILHDATEVAKFLIELEGGEIDHEHELEAEQQLADAMREVREKSVEVRDRLESEDDDGGE</sequence>
<feature type="region of interest" description="Disordered" evidence="1">
    <location>
        <begin position="1"/>
        <end position="25"/>
    </location>
</feature>